<accession>A0AAC9BJK8</accession>
<keyword evidence="4 5" id="KW-0472">Membrane</keyword>
<feature type="domain" description="SLC26A/SulP transporter" evidence="6">
    <location>
        <begin position="2"/>
        <end position="184"/>
    </location>
</feature>
<dbReference type="Proteomes" id="UP000077927">
    <property type="component" value="Chromosome 2"/>
</dbReference>
<protein>
    <submittedName>
        <fullName evidence="7">Sulfate transporter family protein</fullName>
    </submittedName>
</protein>
<evidence type="ECO:0000313" key="8">
    <source>
        <dbReference type="Proteomes" id="UP000077927"/>
    </source>
</evidence>
<evidence type="ECO:0000256" key="3">
    <source>
        <dbReference type="ARBA" id="ARBA00022989"/>
    </source>
</evidence>
<name>A0AAC9BJK8_9RALS</name>
<gene>
    <name evidence="7" type="ORF">ACS15_5751</name>
</gene>
<sequence length="239" mass="24291">MRDVIAGFSIAGLLLPEAVAYAGIASLPPQAGLIALLSGLVVYALVGSSRFAIVSATSSSAAVLFATVLSEPGNAGTALTLASALIIATGLLFILAGVGRLGGMSDFIARPVLRGFTFGLALTIAIKQLPKILDVAVHHSDTPRVALDLLSGAASANPYSTTLGAVALALLFGLGRWGAAFRPRSSSSCWPLRRATGSTGMRMALPWSVISTCKTSASACRILAVRSGCRASNSASRSC</sequence>
<evidence type="ECO:0000256" key="4">
    <source>
        <dbReference type="ARBA" id="ARBA00023136"/>
    </source>
</evidence>
<dbReference type="GO" id="GO:0016020">
    <property type="term" value="C:membrane"/>
    <property type="evidence" value="ECO:0007669"/>
    <property type="project" value="UniProtKB-SubCell"/>
</dbReference>
<evidence type="ECO:0000313" key="7">
    <source>
        <dbReference type="EMBL" id="ANH75373.1"/>
    </source>
</evidence>
<dbReference type="AlphaFoldDB" id="A0AAC9BJK8"/>
<evidence type="ECO:0000256" key="2">
    <source>
        <dbReference type="ARBA" id="ARBA00022692"/>
    </source>
</evidence>
<keyword evidence="3 5" id="KW-1133">Transmembrane helix</keyword>
<dbReference type="PANTHER" id="PTHR11814">
    <property type="entry name" value="SULFATE TRANSPORTER"/>
    <property type="match status" value="1"/>
</dbReference>
<feature type="transmembrane region" description="Helical" evidence="5">
    <location>
        <begin position="149"/>
        <end position="174"/>
    </location>
</feature>
<dbReference type="InterPro" id="IPR001902">
    <property type="entry name" value="SLC26A/SulP_fam"/>
</dbReference>
<evidence type="ECO:0000259" key="6">
    <source>
        <dbReference type="Pfam" id="PF00916"/>
    </source>
</evidence>
<comment type="subcellular location">
    <subcellularLocation>
        <location evidence="1">Membrane</location>
        <topology evidence="1">Multi-pass membrane protein</topology>
    </subcellularLocation>
</comment>
<organism evidence="7 8">
    <name type="scientific">Ralstonia insidiosa</name>
    <dbReference type="NCBI Taxonomy" id="190721"/>
    <lineage>
        <taxon>Bacteria</taxon>
        <taxon>Pseudomonadati</taxon>
        <taxon>Pseudomonadota</taxon>
        <taxon>Betaproteobacteria</taxon>
        <taxon>Burkholderiales</taxon>
        <taxon>Burkholderiaceae</taxon>
        <taxon>Ralstonia</taxon>
    </lineage>
</organism>
<reference evidence="7 8" key="1">
    <citation type="submission" date="2015-09" db="EMBL/GenBank/DDBJ databases">
        <authorList>
            <person name="Xu Y."/>
            <person name="Nagy A."/>
            <person name="Liu N.T."/>
            <person name="Nou X."/>
        </authorList>
    </citation>
    <scope>NUCLEOTIDE SEQUENCE [LARGE SCALE GENOMIC DNA]</scope>
    <source>
        <strain evidence="7 8">FC1138</strain>
    </source>
</reference>
<evidence type="ECO:0000256" key="5">
    <source>
        <dbReference type="SAM" id="Phobius"/>
    </source>
</evidence>
<dbReference type="KEGG" id="rin:ACS15_5751"/>
<dbReference type="GO" id="GO:0055085">
    <property type="term" value="P:transmembrane transport"/>
    <property type="evidence" value="ECO:0007669"/>
    <property type="project" value="InterPro"/>
</dbReference>
<dbReference type="Pfam" id="PF00916">
    <property type="entry name" value="Sulfate_transp"/>
    <property type="match status" value="1"/>
</dbReference>
<evidence type="ECO:0000256" key="1">
    <source>
        <dbReference type="ARBA" id="ARBA00004141"/>
    </source>
</evidence>
<proteinExistence type="predicted"/>
<keyword evidence="2 5" id="KW-0812">Transmembrane</keyword>
<dbReference type="EMBL" id="CP012606">
    <property type="protein sequence ID" value="ANH75373.1"/>
    <property type="molecule type" value="Genomic_DNA"/>
</dbReference>
<dbReference type="InterPro" id="IPR011547">
    <property type="entry name" value="SLC26A/SulP_dom"/>
</dbReference>
<feature type="transmembrane region" description="Helical" evidence="5">
    <location>
        <begin position="75"/>
        <end position="99"/>
    </location>
</feature>
<feature type="transmembrane region" description="Helical" evidence="5">
    <location>
        <begin position="30"/>
        <end position="46"/>
    </location>
</feature>